<dbReference type="PANTHER" id="PTHR24067">
    <property type="entry name" value="UBIQUITIN-CONJUGATING ENZYME E2"/>
    <property type="match status" value="1"/>
</dbReference>
<dbReference type="InterPro" id="IPR050113">
    <property type="entry name" value="Ub_conjugating_enzyme"/>
</dbReference>
<dbReference type="Proteomes" id="UP000785679">
    <property type="component" value="Unassembled WGS sequence"/>
</dbReference>
<evidence type="ECO:0000313" key="3">
    <source>
        <dbReference type="EMBL" id="TNV84671.1"/>
    </source>
</evidence>
<dbReference type="OrthoDB" id="1158011at2759"/>
<evidence type="ECO:0000256" key="1">
    <source>
        <dbReference type="SAM" id="Phobius"/>
    </source>
</evidence>
<proteinExistence type="predicted"/>
<feature type="domain" description="UBC core" evidence="2">
    <location>
        <begin position="4"/>
        <end position="162"/>
    </location>
</feature>
<dbReference type="FunFam" id="3.10.110.10:FF:000109">
    <property type="entry name" value="Ubiquitin-conjugating enzyme E2 J2-like"/>
    <property type="match status" value="1"/>
</dbReference>
<feature type="transmembrane region" description="Helical" evidence="1">
    <location>
        <begin position="190"/>
        <end position="209"/>
    </location>
</feature>
<keyword evidence="1" id="KW-1133">Transmembrane helix</keyword>
<dbReference type="Pfam" id="PF00179">
    <property type="entry name" value="UQ_con"/>
    <property type="match status" value="1"/>
</dbReference>
<reference evidence="3" key="1">
    <citation type="submission" date="2019-06" db="EMBL/GenBank/DDBJ databases">
        <authorList>
            <person name="Zheng W."/>
        </authorList>
    </citation>
    <scope>NUCLEOTIDE SEQUENCE</scope>
    <source>
        <strain evidence="3">QDHG01</strain>
    </source>
</reference>
<sequence length="229" mass="26171">MNLQGVTRLQKEYKQLSTSTSVQNFVAVPDSQNIFEWHYCIYGLLDSPYEGGFYHGKLIFPTEYPMKPPSILMITPSGRFQEKTRICLSISDFHPETWNPIWKVETIMTALVSFMNSDENSTGCVASTSAQKREYARASLRWNVERDGQEGFVRRFESFFAKMGINEETLQEREKKIEQSRKEEDDGNNFKNFLIMAGIAIVVSAIIAYRMSSGEGLDKEDVLEGATEL</sequence>
<dbReference type="InterPro" id="IPR016135">
    <property type="entry name" value="UBQ-conjugating_enzyme/RWD"/>
</dbReference>
<comment type="caution">
    <text evidence="3">The sequence shown here is derived from an EMBL/GenBank/DDBJ whole genome shotgun (WGS) entry which is preliminary data.</text>
</comment>
<keyword evidence="1" id="KW-0472">Membrane</keyword>
<dbReference type="InterPro" id="IPR000608">
    <property type="entry name" value="UBC"/>
</dbReference>
<dbReference type="SMART" id="SM00212">
    <property type="entry name" value="UBCc"/>
    <property type="match status" value="1"/>
</dbReference>
<keyword evidence="1" id="KW-0812">Transmembrane</keyword>
<accession>A0A8J8P2Y9</accession>
<keyword evidence="4" id="KW-1185">Reference proteome</keyword>
<protein>
    <recommendedName>
        <fullName evidence="2">UBC core domain-containing protein</fullName>
    </recommendedName>
</protein>
<dbReference type="AlphaFoldDB" id="A0A8J8P2Y9"/>
<gene>
    <name evidence="3" type="ORF">FGO68_gene6113</name>
</gene>
<dbReference type="CDD" id="cd23799">
    <property type="entry name" value="UBCc_UBE2J"/>
    <property type="match status" value="1"/>
</dbReference>
<name>A0A8J8P2Y9_HALGN</name>
<dbReference type="EMBL" id="RRYP01002532">
    <property type="protein sequence ID" value="TNV84671.1"/>
    <property type="molecule type" value="Genomic_DNA"/>
</dbReference>
<evidence type="ECO:0000313" key="4">
    <source>
        <dbReference type="Proteomes" id="UP000785679"/>
    </source>
</evidence>
<dbReference type="Gene3D" id="3.10.110.10">
    <property type="entry name" value="Ubiquitin Conjugating Enzyme"/>
    <property type="match status" value="1"/>
</dbReference>
<evidence type="ECO:0000259" key="2">
    <source>
        <dbReference type="PROSITE" id="PS50127"/>
    </source>
</evidence>
<dbReference type="SUPFAM" id="SSF54495">
    <property type="entry name" value="UBC-like"/>
    <property type="match status" value="1"/>
</dbReference>
<organism evidence="3 4">
    <name type="scientific">Halteria grandinella</name>
    <dbReference type="NCBI Taxonomy" id="5974"/>
    <lineage>
        <taxon>Eukaryota</taxon>
        <taxon>Sar</taxon>
        <taxon>Alveolata</taxon>
        <taxon>Ciliophora</taxon>
        <taxon>Intramacronucleata</taxon>
        <taxon>Spirotrichea</taxon>
        <taxon>Stichotrichia</taxon>
        <taxon>Sporadotrichida</taxon>
        <taxon>Halteriidae</taxon>
        <taxon>Halteria</taxon>
    </lineage>
</organism>
<dbReference type="PROSITE" id="PS50127">
    <property type="entry name" value="UBC_2"/>
    <property type="match status" value="1"/>
</dbReference>